<protein>
    <submittedName>
        <fullName evidence="4">ATP phosphoribosyltransferase regulatory subunit</fullName>
    </submittedName>
</protein>
<dbReference type="Pfam" id="PF13393">
    <property type="entry name" value="tRNA-synt_His"/>
    <property type="match status" value="1"/>
</dbReference>
<gene>
    <name evidence="4" type="ORF">SAMN05443507_10229</name>
</gene>
<dbReference type="RefSeq" id="WP_072872796.1">
    <property type="nucleotide sequence ID" value="NZ_FRAF01000002.1"/>
</dbReference>
<evidence type="ECO:0000256" key="1">
    <source>
        <dbReference type="PIRSR" id="PIRSR001549-1"/>
    </source>
</evidence>
<sequence>MNRVFFEEPATFSGSNNGDRPAGLRDAYPSYASKRRALEIQLVDYFEQRGCSLVSASAIESLDTFWRAKTSLSVDDAYQILMAPGKLAVLRPEMTPSIARMAAPVLQQHPQPLYWCYAERVYRKPGSVSSWSELAVDAVESTQVGVEWMGVSEAADADLLLLCHEALQQLSVQGARTVVSHARLAVLFLNAAGISEDVIAKSLQQLVRGDYVGFQELMMTYHSSVSLLTCLRQLNPYDSESLERQLERCGQAVQKNTELYQVWNTVVSIAKQITELGRQQEYTFDFTLTRNIAYYTGILFETFAPGVGAPIALGGRYDELLKQYGADAPAVGFVLELERLLNVVASTTNRGGESLC</sequence>
<feature type="binding site" evidence="1">
    <location>
        <begin position="294"/>
        <end position="295"/>
    </location>
    <ligand>
        <name>L-histidine</name>
        <dbReference type="ChEBI" id="CHEBI:57595"/>
    </ligand>
</feature>
<dbReference type="InterPro" id="IPR004516">
    <property type="entry name" value="HisRS/HisZ"/>
</dbReference>
<dbReference type="InterPro" id="IPR041715">
    <property type="entry name" value="HisRS-like_core"/>
</dbReference>
<dbReference type="Gene3D" id="3.30.930.10">
    <property type="entry name" value="Bira Bifunctional Protein, Domain 2"/>
    <property type="match status" value="1"/>
</dbReference>
<dbReference type="AlphaFoldDB" id="A0A1M6KWE5"/>
<dbReference type="SUPFAM" id="SSF55681">
    <property type="entry name" value="Class II aaRS and biotin synthetases"/>
    <property type="match status" value="1"/>
</dbReference>
<dbReference type="GO" id="GO:0004821">
    <property type="term" value="F:histidine-tRNA ligase activity"/>
    <property type="evidence" value="ECO:0007669"/>
    <property type="project" value="TreeGrafter"/>
</dbReference>
<dbReference type="STRING" id="1830138.SAMN05443507_10229"/>
<feature type="binding site" evidence="1">
    <location>
        <begin position="93"/>
        <end position="95"/>
    </location>
    <ligand>
        <name>L-histidine</name>
        <dbReference type="ChEBI" id="CHEBI:57595"/>
    </ligand>
</feature>
<organism evidence="4 5">
    <name type="scientific">Alicyclobacillus tolerans</name>
    <dbReference type="NCBI Taxonomy" id="90970"/>
    <lineage>
        <taxon>Bacteria</taxon>
        <taxon>Bacillati</taxon>
        <taxon>Bacillota</taxon>
        <taxon>Bacilli</taxon>
        <taxon>Bacillales</taxon>
        <taxon>Alicyclobacillaceae</taxon>
        <taxon>Alicyclobacillus</taxon>
    </lineage>
</organism>
<dbReference type="GO" id="GO:0006427">
    <property type="term" value="P:histidyl-tRNA aminoacylation"/>
    <property type="evidence" value="ECO:0007669"/>
    <property type="project" value="TreeGrafter"/>
</dbReference>
<dbReference type="GO" id="GO:0140096">
    <property type="term" value="F:catalytic activity, acting on a protein"/>
    <property type="evidence" value="ECO:0007669"/>
    <property type="project" value="UniProtKB-ARBA"/>
</dbReference>
<keyword evidence="5" id="KW-1185">Reference proteome</keyword>
<feature type="region of interest" description="Disordered" evidence="2">
    <location>
        <begin position="1"/>
        <end position="21"/>
    </location>
</feature>
<keyword evidence="4" id="KW-0808">Transferase</keyword>
<reference evidence="5" key="1">
    <citation type="submission" date="2016-11" db="EMBL/GenBank/DDBJ databases">
        <authorList>
            <person name="Varghese N."/>
            <person name="Submissions S."/>
        </authorList>
    </citation>
    <scope>NUCLEOTIDE SEQUENCE [LARGE SCALE GENOMIC DNA]</scope>
    <source>
        <strain evidence="5">USBA-503</strain>
    </source>
</reference>
<dbReference type="Proteomes" id="UP000184016">
    <property type="component" value="Unassembled WGS sequence"/>
</dbReference>
<dbReference type="PANTHER" id="PTHR43707:SF1">
    <property type="entry name" value="HISTIDINE--TRNA LIGASE, MITOCHONDRIAL-RELATED"/>
    <property type="match status" value="1"/>
</dbReference>
<feature type="binding site" evidence="1">
    <location>
        <position position="290"/>
    </location>
    <ligand>
        <name>L-histidine</name>
        <dbReference type="ChEBI" id="CHEBI:57595"/>
    </ligand>
</feature>
<dbReference type="InterPro" id="IPR045864">
    <property type="entry name" value="aa-tRNA-synth_II/BPL/LPL"/>
</dbReference>
<feature type="domain" description="Class II Histidinyl-tRNA synthetase (HisRS)-like catalytic core" evidence="3">
    <location>
        <begin position="23"/>
        <end position="340"/>
    </location>
</feature>
<proteinExistence type="predicted"/>
<feature type="binding site" evidence="1">
    <location>
        <position position="123"/>
    </location>
    <ligand>
        <name>L-histidine</name>
        <dbReference type="ChEBI" id="CHEBI:57595"/>
    </ligand>
</feature>
<dbReference type="GO" id="GO:0016757">
    <property type="term" value="F:glycosyltransferase activity"/>
    <property type="evidence" value="ECO:0007669"/>
    <property type="project" value="UniProtKB-KW"/>
</dbReference>
<evidence type="ECO:0000256" key="2">
    <source>
        <dbReference type="SAM" id="MobiDB-lite"/>
    </source>
</evidence>
<feature type="binding site" evidence="1">
    <location>
        <position position="143"/>
    </location>
    <ligand>
        <name>L-histidine</name>
        <dbReference type="ChEBI" id="CHEBI:57595"/>
    </ligand>
</feature>
<evidence type="ECO:0000313" key="5">
    <source>
        <dbReference type="Proteomes" id="UP000184016"/>
    </source>
</evidence>
<dbReference type="PIRSF" id="PIRSF001549">
    <property type="entry name" value="His-tRNA_synth"/>
    <property type="match status" value="1"/>
</dbReference>
<evidence type="ECO:0000259" key="3">
    <source>
        <dbReference type="Pfam" id="PF13393"/>
    </source>
</evidence>
<evidence type="ECO:0000313" key="4">
    <source>
        <dbReference type="EMBL" id="SHJ63214.1"/>
    </source>
</evidence>
<feature type="binding site" evidence="1">
    <location>
        <position position="147"/>
    </location>
    <ligand>
        <name>L-histidine</name>
        <dbReference type="ChEBI" id="CHEBI:57595"/>
    </ligand>
</feature>
<accession>A0A1M6KWE5</accession>
<name>A0A1M6KWE5_9BACL</name>
<dbReference type="EMBL" id="FRAF01000002">
    <property type="protein sequence ID" value="SHJ63214.1"/>
    <property type="molecule type" value="Genomic_DNA"/>
</dbReference>
<dbReference type="PANTHER" id="PTHR43707">
    <property type="entry name" value="HISTIDYL-TRNA SYNTHETASE"/>
    <property type="match status" value="1"/>
</dbReference>
<keyword evidence="4" id="KW-0328">Glycosyltransferase</keyword>
<dbReference type="GO" id="GO:0005737">
    <property type="term" value="C:cytoplasm"/>
    <property type="evidence" value="ECO:0007669"/>
    <property type="project" value="InterPro"/>
</dbReference>